<organism evidence="1 2">
    <name type="scientific">Massilia agilis</name>
    <dbReference type="NCBI Taxonomy" id="1811226"/>
    <lineage>
        <taxon>Bacteria</taxon>
        <taxon>Pseudomonadati</taxon>
        <taxon>Pseudomonadota</taxon>
        <taxon>Betaproteobacteria</taxon>
        <taxon>Burkholderiales</taxon>
        <taxon>Oxalobacteraceae</taxon>
        <taxon>Telluria group</taxon>
        <taxon>Massilia</taxon>
    </lineage>
</organism>
<dbReference type="Proteomes" id="UP001206126">
    <property type="component" value="Unassembled WGS sequence"/>
</dbReference>
<sequence>MAAGCAVFCAGCSTALPAGDHGPVQMDGMRVNADLVDLTQLKVYVNGEKVIDDGLSLPKGEGSFRGSYAGKPVLASCSTRRVLASGATSCVITVGSTSRSMLF</sequence>
<comment type="caution">
    <text evidence="1">The sequence shown here is derived from an EMBL/GenBank/DDBJ whole genome shotgun (WGS) entry which is preliminary data.</text>
</comment>
<evidence type="ECO:0000313" key="1">
    <source>
        <dbReference type="EMBL" id="MCS0809528.1"/>
    </source>
</evidence>
<accession>A0ABT2DEG3</accession>
<protein>
    <submittedName>
        <fullName evidence="1">Uncharacterized protein</fullName>
    </submittedName>
</protein>
<dbReference type="RefSeq" id="WP_258823326.1">
    <property type="nucleotide sequence ID" value="NZ_JANUHB010000003.1"/>
</dbReference>
<name>A0ABT2DEG3_9BURK</name>
<proteinExistence type="predicted"/>
<keyword evidence="2" id="KW-1185">Reference proteome</keyword>
<dbReference type="EMBL" id="JANUHB010000003">
    <property type="protein sequence ID" value="MCS0809528.1"/>
    <property type="molecule type" value="Genomic_DNA"/>
</dbReference>
<reference evidence="1 2" key="1">
    <citation type="submission" date="2022-08" db="EMBL/GenBank/DDBJ databases">
        <title>Reclassification of Massilia species as members of the genera Telluria, Duganella, Pseudoduganella, Mokoshia gen. nov. and Zemynaea gen. nov. using orthogonal and non-orthogonal genome-based approaches.</title>
        <authorList>
            <person name="Bowman J.P."/>
        </authorList>
    </citation>
    <scope>NUCLEOTIDE SEQUENCE [LARGE SCALE GENOMIC DNA]</scope>
    <source>
        <strain evidence="1 2">JCM 31605</strain>
    </source>
</reference>
<evidence type="ECO:0000313" key="2">
    <source>
        <dbReference type="Proteomes" id="UP001206126"/>
    </source>
</evidence>
<gene>
    <name evidence="1" type="ORF">NX774_16510</name>
</gene>